<sequence length="152" mass="17256">MSTHSLGHQSSGLGFTTSLSSKPKTHGWFSKEKEWRRPTSNLGKMKSFSLQVFHKTLSKLERKYLKMLAYNIFTFWTIGRYSTASQNYSTKRRLLLSSLFLSSSFRTSHTRTKGGVCPFGELPKVLGNAHASASLFFLAFLFLFAPKCPCFH</sequence>
<feature type="region of interest" description="Disordered" evidence="1">
    <location>
        <begin position="1"/>
        <end position="25"/>
    </location>
</feature>
<keyword evidence="3" id="KW-1185">Reference proteome</keyword>
<evidence type="ECO:0000313" key="2">
    <source>
        <dbReference type="EMBL" id="KAG5580630.1"/>
    </source>
</evidence>
<proteinExistence type="predicted"/>
<dbReference type="EMBL" id="JACXVP010000010">
    <property type="protein sequence ID" value="KAG5580630.1"/>
    <property type="molecule type" value="Genomic_DNA"/>
</dbReference>
<evidence type="ECO:0000313" key="3">
    <source>
        <dbReference type="Proteomes" id="UP000824120"/>
    </source>
</evidence>
<organism evidence="2 3">
    <name type="scientific">Solanum commersonii</name>
    <name type="common">Commerson's wild potato</name>
    <name type="synonym">Commerson's nightshade</name>
    <dbReference type="NCBI Taxonomy" id="4109"/>
    <lineage>
        <taxon>Eukaryota</taxon>
        <taxon>Viridiplantae</taxon>
        <taxon>Streptophyta</taxon>
        <taxon>Embryophyta</taxon>
        <taxon>Tracheophyta</taxon>
        <taxon>Spermatophyta</taxon>
        <taxon>Magnoliopsida</taxon>
        <taxon>eudicotyledons</taxon>
        <taxon>Gunneridae</taxon>
        <taxon>Pentapetalae</taxon>
        <taxon>asterids</taxon>
        <taxon>lamiids</taxon>
        <taxon>Solanales</taxon>
        <taxon>Solanaceae</taxon>
        <taxon>Solanoideae</taxon>
        <taxon>Solaneae</taxon>
        <taxon>Solanum</taxon>
    </lineage>
</organism>
<reference evidence="2 3" key="1">
    <citation type="submission" date="2020-09" db="EMBL/GenBank/DDBJ databases">
        <title>De no assembly of potato wild relative species, Solanum commersonii.</title>
        <authorList>
            <person name="Cho K."/>
        </authorList>
    </citation>
    <scope>NUCLEOTIDE SEQUENCE [LARGE SCALE GENOMIC DNA]</scope>
    <source>
        <strain evidence="2">LZ3.2</strain>
        <tissue evidence="2">Leaf</tissue>
    </source>
</reference>
<protein>
    <submittedName>
        <fullName evidence="2">Uncharacterized protein</fullName>
    </submittedName>
</protein>
<dbReference type="Proteomes" id="UP000824120">
    <property type="component" value="Chromosome 10"/>
</dbReference>
<feature type="compositionally biased region" description="Low complexity" evidence="1">
    <location>
        <begin position="10"/>
        <end position="21"/>
    </location>
</feature>
<dbReference type="AlphaFoldDB" id="A0A9J5X080"/>
<gene>
    <name evidence="2" type="ORF">H5410_051257</name>
</gene>
<evidence type="ECO:0000256" key="1">
    <source>
        <dbReference type="SAM" id="MobiDB-lite"/>
    </source>
</evidence>
<accession>A0A9J5X080</accession>
<comment type="caution">
    <text evidence="2">The sequence shown here is derived from an EMBL/GenBank/DDBJ whole genome shotgun (WGS) entry which is preliminary data.</text>
</comment>
<name>A0A9J5X080_SOLCO</name>